<dbReference type="GO" id="GO:0015074">
    <property type="term" value="P:DNA integration"/>
    <property type="evidence" value="ECO:0007669"/>
    <property type="project" value="InterPro"/>
</dbReference>
<dbReference type="PROSITE" id="PS50994">
    <property type="entry name" value="INTEGRASE"/>
    <property type="match status" value="1"/>
</dbReference>
<dbReference type="InterPro" id="IPR013103">
    <property type="entry name" value="RVT_2"/>
</dbReference>
<dbReference type="CDD" id="cd09272">
    <property type="entry name" value="RNase_HI_RT_Ty1"/>
    <property type="match status" value="1"/>
</dbReference>
<feature type="region of interest" description="Disordered" evidence="3">
    <location>
        <begin position="973"/>
        <end position="1030"/>
    </location>
</feature>
<dbReference type="EMBL" id="BKCJ010177442">
    <property type="protein sequence ID" value="GEY42497.1"/>
    <property type="molecule type" value="Genomic_DNA"/>
</dbReference>
<keyword evidence="2" id="KW-0378">Hydrolase</keyword>
<feature type="compositionally biased region" description="Polar residues" evidence="3">
    <location>
        <begin position="800"/>
        <end position="814"/>
    </location>
</feature>
<feature type="region of interest" description="Disordered" evidence="3">
    <location>
        <begin position="756"/>
        <end position="824"/>
    </location>
</feature>
<dbReference type="GO" id="GO:0003676">
    <property type="term" value="F:nucleic acid binding"/>
    <property type="evidence" value="ECO:0007669"/>
    <property type="project" value="InterPro"/>
</dbReference>
<sequence>MLQLKIENLNEVKVKELRSDNGTEFRNYKLEEFCDDRGISRNFLFPCIPDQNGVAERRNKTLIEAARTMLNSANLPKQFWGEAINTSCYTQNRSIIMKRHRKTAYDVFRGRSPDISLVSLMKRLMIDSFLATLQWPKISGISIPECFISIDSQHVQDSVSLKDHAKTSQNNNDQVLNETNHHESTENLEHAKVQTSVLNEQTSETSLTQTLSITNPFVPQDRWSRDKHIELVNIIGEPMDGVTTRSRVRGFEAASAHELYQIDVKSAFLNGKILEEVYVQQPLRFESSEFPNHVYKLDKALYGLKQAPRAWYHTNPKESQLVVVKRIFRYLKGTPNLGLWYPKGPGFDLKAYSDSDYARCNLDRKIEVEYVLTAGCCAQVLWIKSLLADYDVLYDKVPIFCDNTNAIAISNNPVLHSRTKHIDIRYHFIRDHILKGDIELYFIPTNLQLADIFTKPLAEPSFTRLVAELDSPLSLSQQVEPTPAAASNVYFQCEDSHIAFKNGIALLESKFTLYKDMLLFLCNHCISKALTIKPSVIYPKYLREYWYSAKVNDDTIAFSLSNRAEPLSFNCDTFSSLIGLDYTKEFDPLPSHKEYIVKCLGGNQGSHDQLNINQQMIAHALCWGVNINIAGILFSDLVSKLTVGGKKWREKNICYTRYLSIIMEHLMGKAYTDEDLTTMKPHQITKETFKDSKTSDVPLTAHMREVAKLPKQPLTYLSEGINAEDAGDKSLSETSMNPPANKIEVPVDATTSLDASKSVEEQENQPQTVVPKKEQDKIVREDEHKADEQHDDDVFVDSGLQASDESSETPVSDNSRQEVSHSEHTASTEFKSLLCHLDHVCKEVSLLHSKVEELKTTIAQDISDDIKSSMPYLISHSLKTQLPRLLSDALKDCSSTPQRVLDESWDYSNNENNTVVDVSQEAPKSDSAEAPKSEEIAMVIHQTPEDNTDYDELDKEPLSKKCKIITPIPEFPTPTPLYSIPPETTPPIDTSKGKGVATEETNTNTSVLNSSRNNSSHRYFQRQRKGTMSQEEFTKQIIEMKRLHDLKEQEKKSEKELKKLRNPETFKAQALKWEEHEEKKSKMLNEFITCISKRTSPFPITKISYVINSRKEPTMRITRDNDHLNLTEKNLGLPPPPELVTFGLTAKDMKRKRSEIIKEVFLTADVRIEGMHKNLIPPSGIMPIQGLVINEPESGIFFMNGNTNIDFQRESKFHFTPTIELI</sequence>
<dbReference type="SUPFAM" id="SSF56672">
    <property type="entry name" value="DNA/RNA polymerases"/>
    <property type="match status" value="1"/>
</dbReference>
<dbReference type="InterPro" id="IPR039537">
    <property type="entry name" value="Retrotran_Ty1/copia-like"/>
</dbReference>
<dbReference type="Pfam" id="PF07727">
    <property type="entry name" value="RVT_2"/>
    <property type="match status" value="1"/>
</dbReference>
<reference evidence="5" key="1">
    <citation type="journal article" date="2019" name="Sci. Rep.">
        <title>Draft genome of Tanacetum cinerariifolium, the natural source of mosquito coil.</title>
        <authorList>
            <person name="Yamashiro T."/>
            <person name="Shiraishi A."/>
            <person name="Satake H."/>
            <person name="Nakayama K."/>
        </authorList>
    </citation>
    <scope>NUCLEOTIDE SEQUENCE</scope>
</reference>
<dbReference type="InterPro" id="IPR001584">
    <property type="entry name" value="Integrase_cat-core"/>
</dbReference>
<comment type="caution">
    <text evidence="5">The sequence shown here is derived from an EMBL/GenBank/DDBJ whole genome shotgun (WGS) entry which is preliminary data.</text>
</comment>
<gene>
    <name evidence="5" type="ORF">Tci_414471</name>
</gene>
<accession>A0A699HJW3</accession>
<dbReference type="GO" id="GO:0016787">
    <property type="term" value="F:hydrolase activity"/>
    <property type="evidence" value="ECO:0007669"/>
    <property type="project" value="UniProtKB-KW"/>
</dbReference>
<feature type="compositionally biased region" description="Polar residues" evidence="3">
    <location>
        <begin position="999"/>
        <end position="1018"/>
    </location>
</feature>
<evidence type="ECO:0000259" key="4">
    <source>
        <dbReference type="PROSITE" id="PS50994"/>
    </source>
</evidence>
<evidence type="ECO:0000256" key="1">
    <source>
        <dbReference type="ARBA" id="ARBA00022723"/>
    </source>
</evidence>
<name>A0A699HJW3_TANCI</name>
<organism evidence="5">
    <name type="scientific">Tanacetum cinerariifolium</name>
    <name type="common">Dalmatian daisy</name>
    <name type="synonym">Chrysanthemum cinerariifolium</name>
    <dbReference type="NCBI Taxonomy" id="118510"/>
    <lineage>
        <taxon>Eukaryota</taxon>
        <taxon>Viridiplantae</taxon>
        <taxon>Streptophyta</taxon>
        <taxon>Embryophyta</taxon>
        <taxon>Tracheophyta</taxon>
        <taxon>Spermatophyta</taxon>
        <taxon>Magnoliopsida</taxon>
        <taxon>eudicotyledons</taxon>
        <taxon>Gunneridae</taxon>
        <taxon>Pentapetalae</taxon>
        <taxon>asterids</taxon>
        <taxon>campanulids</taxon>
        <taxon>Asterales</taxon>
        <taxon>Asteraceae</taxon>
        <taxon>Asteroideae</taxon>
        <taxon>Anthemideae</taxon>
        <taxon>Anthemidinae</taxon>
        <taxon>Tanacetum</taxon>
    </lineage>
</organism>
<evidence type="ECO:0000256" key="2">
    <source>
        <dbReference type="ARBA" id="ARBA00022801"/>
    </source>
</evidence>
<dbReference type="GO" id="GO:0046872">
    <property type="term" value="F:metal ion binding"/>
    <property type="evidence" value="ECO:0007669"/>
    <property type="project" value="UniProtKB-KW"/>
</dbReference>
<feature type="compositionally biased region" description="Basic and acidic residues" evidence="3">
    <location>
        <begin position="815"/>
        <end position="824"/>
    </location>
</feature>
<dbReference type="InterPro" id="IPR036397">
    <property type="entry name" value="RNaseH_sf"/>
</dbReference>
<feature type="compositionally biased region" description="Basic and acidic residues" evidence="3">
    <location>
        <begin position="771"/>
        <end position="788"/>
    </location>
</feature>
<evidence type="ECO:0000313" key="5">
    <source>
        <dbReference type="EMBL" id="GEY42497.1"/>
    </source>
</evidence>
<keyword evidence="1" id="KW-0479">Metal-binding</keyword>
<dbReference type="InterPro" id="IPR012337">
    <property type="entry name" value="RNaseH-like_sf"/>
</dbReference>
<dbReference type="Gene3D" id="3.30.420.10">
    <property type="entry name" value="Ribonuclease H-like superfamily/Ribonuclease H"/>
    <property type="match status" value="1"/>
</dbReference>
<feature type="region of interest" description="Disordered" evidence="3">
    <location>
        <begin position="727"/>
        <end position="746"/>
    </location>
</feature>
<dbReference type="PANTHER" id="PTHR42648">
    <property type="entry name" value="TRANSPOSASE, PUTATIVE-RELATED"/>
    <property type="match status" value="1"/>
</dbReference>
<dbReference type="AlphaFoldDB" id="A0A699HJW3"/>
<feature type="domain" description="Integrase catalytic" evidence="4">
    <location>
        <begin position="1"/>
        <end position="112"/>
    </location>
</feature>
<proteinExistence type="predicted"/>
<protein>
    <recommendedName>
        <fullName evidence="4">Integrase catalytic domain-containing protein</fullName>
    </recommendedName>
</protein>
<dbReference type="InterPro" id="IPR043502">
    <property type="entry name" value="DNA/RNA_pol_sf"/>
</dbReference>
<dbReference type="SUPFAM" id="SSF53098">
    <property type="entry name" value="Ribonuclease H-like"/>
    <property type="match status" value="1"/>
</dbReference>
<evidence type="ECO:0000256" key="3">
    <source>
        <dbReference type="SAM" id="MobiDB-lite"/>
    </source>
</evidence>
<dbReference type="PANTHER" id="PTHR42648:SF32">
    <property type="entry name" value="RIBONUCLEASE H-LIKE DOMAIN, GAG-PRE-INTEGRASE DOMAIN PROTEIN-RELATED"/>
    <property type="match status" value="1"/>
</dbReference>